<evidence type="ECO:0000256" key="9">
    <source>
        <dbReference type="ARBA" id="ARBA00029962"/>
    </source>
</evidence>
<dbReference type="GO" id="GO:0004550">
    <property type="term" value="F:nucleoside diphosphate kinase activity"/>
    <property type="evidence" value="ECO:0007669"/>
    <property type="project" value="TreeGrafter"/>
</dbReference>
<dbReference type="InterPro" id="IPR018094">
    <property type="entry name" value="Thymidylate_kinase"/>
</dbReference>
<dbReference type="Gene3D" id="3.40.50.300">
    <property type="entry name" value="P-loop containing nucleotide triphosphate hydrolases"/>
    <property type="match status" value="1"/>
</dbReference>
<dbReference type="RefSeq" id="WP_003150784.1">
    <property type="nucleotide sequence ID" value="NZ_CP050951.1"/>
</dbReference>
<organism evidence="13 14">
    <name type="scientific">Pseudomonas putida</name>
    <name type="common">Arthrobacter siderocapsulatus</name>
    <dbReference type="NCBI Taxonomy" id="303"/>
    <lineage>
        <taxon>Bacteria</taxon>
        <taxon>Pseudomonadati</taxon>
        <taxon>Pseudomonadota</taxon>
        <taxon>Gammaproteobacteria</taxon>
        <taxon>Pseudomonadales</taxon>
        <taxon>Pseudomonadaceae</taxon>
        <taxon>Pseudomonas</taxon>
    </lineage>
</organism>
<dbReference type="PROSITE" id="PS01331">
    <property type="entry name" value="THYMIDYLATE_KINASE"/>
    <property type="match status" value="1"/>
</dbReference>
<dbReference type="GO" id="GO:0005524">
    <property type="term" value="F:ATP binding"/>
    <property type="evidence" value="ECO:0007669"/>
    <property type="project" value="UniProtKB-UniRule"/>
</dbReference>
<protein>
    <recommendedName>
        <fullName evidence="3 11">Thymidylate kinase</fullName>
        <ecNumber evidence="2 11">2.7.4.9</ecNumber>
    </recommendedName>
    <alternativeName>
        <fullName evidence="9 11">dTMP kinase</fullName>
    </alternativeName>
</protein>
<evidence type="ECO:0000256" key="6">
    <source>
        <dbReference type="ARBA" id="ARBA00022741"/>
    </source>
</evidence>
<proteinExistence type="inferred from homology"/>
<evidence type="ECO:0000256" key="4">
    <source>
        <dbReference type="ARBA" id="ARBA00022679"/>
    </source>
</evidence>
<dbReference type="SUPFAM" id="SSF52540">
    <property type="entry name" value="P-loop containing nucleoside triphosphate hydrolases"/>
    <property type="match status" value="1"/>
</dbReference>
<evidence type="ECO:0000256" key="10">
    <source>
        <dbReference type="ARBA" id="ARBA00048743"/>
    </source>
</evidence>
<dbReference type="GO" id="GO:0006227">
    <property type="term" value="P:dUDP biosynthetic process"/>
    <property type="evidence" value="ECO:0007669"/>
    <property type="project" value="TreeGrafter"/>
</dbReference>
<dbReference type="InterPro" id="IPR027417">
    <property type="entry name" value="P-loop_NTPase"/>
</dbReference>
<accession>A0AAP9SS82</accession>
<dbReference type="EMBL" id="CP050951">
    <property type="protein sequence ID" value="QJQ12835.1"/>
    <property type="molecule type" value="Genomic_DNA"/>
</dbReference>
<evidence type="ECO:0000256" key="8">
    <source>
        <dbReference type="ARBA" id="ARBA00022840"/>
    </source>
</evidence>
<comment type="function">
    <text evidence="11">Phosphorylation of dTMP to form dTDP in both de novo and salvage pathways of dTTP synthesis.</text>
</comment>
<dbReference type="AlphaFoldDB" id="A0AAP9SS82"/>
<keyword evidence="6 11" id="KW-0547">Nucleotide-binding</keyword>
<dbReference type="EC" id="2.7.4.9" evidence="2 11"/>
<dbReference type="GO" id="GO:0006233">
    <property type="term" value="P:dTDP biosynthetic process"/>
    <property type="evidence" value="ECO:0007669"/>
    <property type="project" value="InterPro"/>
</dbReference>
<dbReference type="PANTHER" id="PTHR10344">
    <property type="entry name" value="THYMIDYLATE KINASE"/>
    <property type="match status" value="1"/>
</dbReference>
<dbReference type="GO" id="GO:0004798">
    <property type="term" value="F:dTMP kinase activity"/>
    <property type="evidence" value="ECO:0007669"/>
    <property type="project" value="UniProtKB-UniRule"/>
</dbReference>
<dbReference type="InterPro" id="IPR018095">
    <property type="entry name" value="Thymidylate_kin_CS"/>
</dbReference>
<keyword evidence="8 11" id="KW-0067">ATP-binding</keyword>
<evidence type="ECO:0000313" key="13">
    <source>
        <dbReference type="EMBL" id="QJQ12835.1"/>
    </source>
</evidence>
<gene>
    <name evidence="11" type="primary">tmk</name>
    <name evidence="13" type="ORF">A3L25_026770</name>
</gene>
<reference evidence="13 14" key="1">
    <citation type="submission" date="2016-04" db="EMBL/GenBank/DDBJ databases">
        <authorList>
            <person name="Qiu J."/>
        </authorList>
    </citation>
    <scope>NUCLEOTIDE SEQUENCE [LARGE SCALE GENOMIC DNA]</scope>
    <source>
        <strain evidence="13 14">JQ581</strain>
    </source>
</reference>
<feature type="binding site" evidence="11">
    <location>
        <begin position="10"/>
        <end position="17"/>
    </location>
    <ligand>
        <name>ATP</name>
        <dbReference type="ChEBI" id="CHEBI:30616"/>
    </ligand>
</feature>
<evidence type="ECO:0000256" key="3">
    <source>
        <dbReference type="ARBA" id="ARBA00017144"/>
    </source>
</evidence>
<dbReference type="GO" id="GO:0006235">
    <property type="term" value="P:dTTP biosynthetic process"/>
    <property type="evidence" value="ECO:0007669"/>
    <property type="project" value="UniProtKB-UniRule"/>
</dbReference>
<dbReference type="InterPro" id="IPR039430">
    <property type="entry name" value="Thymidylate_kin-like_dom"/>
</dbReference>
<dbReference type="Pfam" id="PF02223">
    <property type="entry name" value="Thymidylate_kin"/>
    <property type="match status" value="1"/>
</dbReference>
<reference evidence="13 14" key="2">
    <citation type="submission" date="2020-04" db="EMBL/GenBank/DDBJ databases">
        <title>Complete genome sequence of Pseudomonas putida strain JQ581.</title>
        <authorList>
            <person name="Mu Y."/>
        </authorList>
    </citation>
    <scope>NUCLEOTIDE SEQUENCE [LARGE SCALE GENOMIC DNA]</scope>
    <source>
        <strain evidence="13 14">JQ581</strain>
    </source>
</reference>
<dbReference type="Proteomes" id="UP000076857">
    <property type="component" value="Chromosome"/>
</dbReference>
<comment type="similarity">
    <text evidence="1 11">Belongs to the thymidylate kinase family.</text>
</comment>
<evidence type="ECO:0000313" key="14">
    <source>
        <dbReference type="Proteomes" id="UP000076857"/>
    </source>
</evidence>
<keyword evidence="7 11" id="KW-0418">Kinase</keyword>
<keyword evidence="4 11" id="KW-0808">Transferase</keyword>
<evidence type="ECO:0000256" key="1">
    <source>
        <dbReference type="ARBA" id="ARBA00009776"/>
    </source>
</evidence>
<evidence type="ECO:0000256" key="7">
    <source>
        <dbReference type="ARBA" id="ARBA00022777"/>
    </source>
</evidence>
<evidence type="ECO:0000256" key="2">
    <source>
        <dbReference type="ARBA" id="ARBA00012980"/>
    </source>
</evidence>
<feature type="domain" description="Thymidylate kinase-like" evidence="12">
    <location>
        <begin position="8"/>
        <end position="161"/>
    </location>
</feature>
<dbReference type="PANTHER" id="PTHR10344:SF4">
    <property type="entry name" value="UMP-CMP KINASE 2, MITOCHONDRIAL"/>
    <property type="match status" value="1"/>
</dbReference>
<dbReference type="GO" id="GO:0005737">
    <property type="term" value="C:cytoplasm"/>
    <property type="evidence" value="ECO:0007669"/>
    <property type="project" value="TreeGrafter"/>
</dbReference>
<sequence>MKHLFVTIEGIDGAGKSTVVRMLANRLGAVCIKTPDERFSTERQRIERQGSTEEKYAFYLHSLEAQQVEINALLERGPVICDRYIHSTIAYQWPEAKPLPVDIAECFPSLARPDHSILLTVSSEVSRERIARREHQTGVVSPTDHNLTLLDKARRRFLAMQDLVQVDTSDRTPEQVCDLILSGLVL</sequence>
<name>A0AAP9SS82_PSEPU</name>
<dbReference type="HAMAP" id="MF_00165">
    <property type="entry name" value="Thymidylate_kinase"/>
    <property type="match status" value="1"/>
</dbReference>
<comment type="catalytic activity">
    <reaction evidence="10 11">
        <text>dTMP + ATP = dTDP + ADP</text>
        <dbReference type="Rhea" id="RHEA:13517"/>
        <dbReference type="ChEBI" id="CHEBI:30616"/>
        <dbReference type="ChEBI" id="CHEBI:58369"/>
        <dbReference type="ChEBI" id="CHEBI:63528"/>
        <dbReference type="ChEBI" id="CHEBI:456216"/>
        <dbReference type="EC" id="2.7.4.9"/>
    </reaction>
</comment>
<evidence type="ECO:0000259" key="12">
    <source>
        <dbReference type="Pfam" id="PF02223"/>
    </source>
</evidence>
<evidence type="ECO:0000256" key="11">
    <source>
        <dbReference type="HAMAP-Rule" id="MF_00165"/>
    </source>
</evidence>
<evidence type="ECO:0000256" key="5">
    <source>
        <dbReference type="ARBA" id="ARBA00022727"/>
    </source>
</evidence>
<keyword evidence="5 11" id="KW-0545">Nucleotide biosynthesis</keyword>